<reference evidence="7" key="3">
    <citation type="submission" date="2021-05" db="UniProtKB">
        <authorList>
            <consortium name="EnsemblPlants"/>
        </authorList>
    </citation>
    <scope>IDENTIFICATION</scope>
    <source>
        <strain evidence="7">cv. B73</strain>
    </source>
</reference>
<dbReference type="InterPro" id="IPR036188">
    <property type="entry name" value="FAD/NAD-bd_sf"/>
</dbReference>
<evidence type="ECO:0000256" key="4">
    <source>
        <dbReference type="ARBA" id="ARBA00023002"/>
    </source>
</evidence>
<dbReference type="Gramene" id="Zm00001eb081460_T001">
    <property type="protein sequence ID" value="Zm00001eb081460_P001"/>
    <property type="gene ID" value="Zm00001eb081460"/>
</dbReference>
<evidence type="ECO:0000256" key="5">
    <source>
        <dbReference type="SAM" id="MobiDB-lite"/>
    </source>
</evidence>
<name>A0A804MFG3_MAIZE</name>
<evidence type="ECO:0000313" key="7">
    <source>
        <dbReference type="EnsemblPlants" id="Zm00001eb081460_P001"/>
    </source>
</evidence>
<evidence type="ECO:0000256" key="1">
    <source>
        <dbReference type="ARBA" id="ARBA00001974"/>
    </source>
</evidence>
<reference evidence="8" key="1">
    <citation type="submission" date="2015-12" db="EMBL/GenBank/DDBJ databases">
        <title>Update maize B73 reference genome by single molecule sequencing technologies.</title>
        <authorList>
            <consortium name="Maize Genome Sequencing Project"/>
            <person name="Ware D."/>
        </authorList>
    </citation>
    <scope>NUCLEOTIDE SEQUENCE [LARGE SCALE GENOMIC DNA]</scope>
    <source>
        <strain evidence="8">cv. B73</strain>
    </source>
</reference>
<keyword evidence="2" id="KW-0285">Flavoprotein</keyword>
<comment type="cofactor">
    <cofactor evidence="1">
        <name>FAD</name>
        <dbReference type="ChEBI" id="CHEBI:57692"/>
    </cofactor>
</comment>
<keyword evidence="8" id="KW-1185">Reference proteome</keyword>
<evidence type="ECO:0000259" key="6">
    <source>
        <dbReference type="Pfam" id="PF01494"/>
    </source>
</evidence>
<dbReference type="PANTHER" id="PTHR46496">
    <property type="match status" value="1"/>
</dbReference>
<dbReference type="EnsemblPlants" id="Zm00001eb081460_T001">
    <property type="protein sequence ID" value="Zm00001eb081460_P001"/>
    <property type="gene ID" value="Zm00001eb081460"/>
</dbReference>
<dbReference type="Proteomes" id="UP000007305">
    <property type="component" value="Chromosome 2"/>
</dbReference>
<organism evidence="7 8">
    <name type="scientific">Zea mays</name>
    <name type="common">Maize</name>
    <dbReference type="NCBI Taxonomy" id="4577"/>
    <lineage>
        <taxon>Eukaryota</taxon>
        <taxon>Viridiplantae</taxon>
        <taxon>Streptophyta</taxon>
        <taxon>Embryophyta</taxon>
        <taxon>Tracheophyta</taxon>
        <taxon>Spermatophyta</taxon>
        <taxon>Magnoliopsida</taxon>
        <taxon>Liliopsida</taxon>
        <taxon>Poales</taxon>
        <taxon>Poaceae</taxon>
        <taxon>PACMAD clade</taxon>
        <taxon>Panicoideae</taxon>
        <taxon>Andropogonodae</taxon>
        <taxon>Andropogoneae</taxon>
        <taxon>Tripsacinae</taxon>
        <taxon>Zea</taxon>
    </lineage>
</organism>
<proteinExistence type="evidence at protein level"/>
<sequence>MALLSATSPAKAHLPTLLAYHDEPQQHQHALPPAHPQCFGGGGGKARQRARGRCAAAMRPLDAAVAPAPTPAAGEAPRKRPRVLVAGGGIGGLVLALAARRKGYDVTVFERDLSAVRGEGQYRGPIQIQSNALAALEAIDMSVAEEVMRVGCVTGDRINGLVDGMSGSWYIKFDTFTPAAERGLPVTRVISRMTLQQILARAVGDDAILNGSHVVDFIDDGSKVTAILEDGRKFEGDLLVGADGIWSKVRKTLFGHSDATYSGYTCYTGIADFVPPDIDTVGYRVFLGHKQYFVSSDVGAGKMQWYAFHNEEAGGTDPENGKKKKLLEIFDGWCDNVIDLINATDEEAVLRRDIYDRPPTMNWGKGRVTLLGDSVHAMQPNLGQGGCMAIEDGYQLAVELENAWQESVKTETPIDIVSSLRRYEKERRLRVAIIHGLARMAAIMATTYRPYLGVGLGPLSFLTKLRIPHPGRVGGRFFIKYGMPTMLSWVLGGNSSKLEGRLLSCRLSDKANDQLYQWFEDDDALEEAMGGEWYLIATSEGNCNSLQPIHLIRDEQRSLFVGSRSDPNDSASSLSLSSPQKDMLLSHARIKLSI</sequence>
<dbReference type="GO" id="GO:0052662">
    <property type="term" value="F:zeaxanthin epoxidase activity"/>
    <property type="evidence" value="ECO:0007669"/>
    <property type="project" value="InterPro"/>
</dbReference>
<dbReference type="PRINTS" id="PR00420">
    <property type="entry name" value="RNGMNOXGNASE"/>
</dbReference>
<dbReference type="GO" id="GO:0016020">
    <property type="term" value="C:membrane"/>
    <property type="evidence" value="ECO:0007669"/>
    <property type="project" value="InterPro"/>
</dbReference>
<keyword evidence="4" id="KW-0560">Oxidoreductase</keyword>
<gene>
    <name evidence="7" type="primary">LOC100285076</name>
</gene>
<dbReference type="Gene3D" id="3.50.50.60">
    <property type="entry name" value="FAD/NAD(P)-binding domain"/>
    <property type="match status" value="1"/>
</dbReference>
<protein>
    <recommendedName>
        <fullName evidence="6">FAD-binding domain-containing protein</fullName>
    </recommendedName>
</protein>
<accession>A0A804MFG3</accession>
<evidence type="ECO:0000256" key="2">
    <source>
        <dbReference type="ARBA" id="ARBA00022630"/>
    </source>
</evidence>
<dbReference type="GO" id="GO:0071949">
    <property type="term" value="F:FAD binding"/>
    <property type="evidence" value="ECO:0007669"/>
    <property type="project" value="InterPro"/>
</dbReference>
<reference evidence="7" key="2">
    <citation type="submission" date="2019-07" db="EMBL/GenBank/DDBJ databases">
        <authorList>
            <person name="Seetharam A."/>
            <person name="Woodhouse M."/>
            <person name="Cannon E."/>
        </authorList>
    </citation>
    <scope>NUCLEOTIDE SEQUENCE [LARGE SCALE GENOMIC DNA]</scope>
    <source>
        <strain evidence="7">cv. B73</strain>
    </source>
</reference>
<keyword evidence="9" id="KW-1267">Proteomics identification</keyword>
<dbReference type="InterPro" id="IPR002938">
    <property type="entry name" value="FAD-bd"/>
</dbReference>
<dbReference type="InterPro" id="IPR017079">
    <property type="entry name" value="Zeaxanthin_epoxidase"/>
</dbReference>
<dbReference type="GO" id="GO:0009688">
    <property type="term" value="P:abscisic acid biosynthetic process"/>
    <property type="evidence" value="ECO:0007669"/>
    <property type="project" value="InterPro"/>
</dbReference>
<dbReference type="AlphaFoldDB" id="A0A804MFG3"/>
<dbReference type="GO" id="GO:0009507">
    <property type="term" value="C:chloroplast"/>
    <property type="evidence" value="ECO:0007669"/>
    <property type="project" value="InterPro"/>
</dbReference>
<dbReference type="SUPFAM" id="SSF51905">
    <property type="entry name" value="FAD/NAD(P)-binding domain"/>
    <property type="match status" value="1"/>
</dbReference>
<keyword evidence="3" id="KW-0274">FAD</keyword>
<evidence type="ECO:0000313" key="8">
    <source>
        <dbReference type="Proteomes" id="UP000007305"/>
    </source>
</evidence>
<dbReference type="PIRSF" id="PIRSF036989">
    <property type="entry name" value="Zeaxanthin_epoxidase"/>
    <property type="match status" value="1"/>
</dbReference>
<dbReference type="PANTHER" id="PTHR46496:SF1">
    <property type="entry name" value="ZEAXANTHIN EPOXIDASE, CHLOROPLASTIC"/>
    <property type="match status" value="1"/>
</dbReference>
<evidence type="ECO:0000256" key="3">
    <source>
        <dbReference type="ARBA" id="ARBA00022827"/>
    </source>
</evidence>
<feature type="region of interest" description="Disordered" evidence="5">
    <location>
        <begin position="25"/>
        <end position="51"/>
    </location>
</feature>
<evidence type="ECO:0007829" key="9">
    <source>
        <dbReference type="PeptideAtlas" id="A0A804MFG3"/>
    </source>
</evidence>
<dbReference type="Pfam" id="PF01494">
    <property type="entry name" value="FAD_binding_3"/>
    <property type="match status" value="1"/>
</dbReference>
<feature type="domain" description="FAD-binding" evidence="6">
    <location>
        <begin position="82"/>
        <end position="429"/>
    </location>
</feature>